<keyword evidence="1" id="KW-0812">Transmembrane</keyword>
<dbReference type="OMA" id="LWIAFTY"/>
<feature type="transmembrane region" description="Helical" evidence="1">
    <location>
        <begin position="59"/>
        <end position="80"/>
    </location>
</feature>
<gene>
    <name evidence="2" type="ORF">B5807_06972</name>
</gene>
<organism evidence="2 3">
    <name type="scientific">Epicoccum nigrum</name>
    <name type="common">Soil fungus</name>
    <name type="synonym">Epicoccum purpurascens</name>
    <dbReference type="NCBI Taxonomy" id="105696"/>
    <lineage>
        <taxon>Eukaryota</taxon>
        <taxon>Fungi</taxon>
        <taxon>Dikarya</taxon>
        <taxon>Ascomycota</taxon>
        <taxon>Pezizomycotina</taxon>
        <taxon>Dothideomycetes</taxon>
        <taxon>Pleosporomycetidae</taxon>
        <taxon>Pleosporales</taxon>
        <taxon>Pleosporineae</taxon>
        <taxon>Didymellaceae</taxon>
        <taxon>Epicoccum</taxon>
    </lineage>
</organism>
<dbReference type="STRING" id="105696.A0A1Y2LYP7"/>
<reference evidence="2 3" key="1">
    <citation type="journal article" date="2017" name="Genome Announc.">
        <title>Genome sequence of the saprophytic ascomycete Epicoccum nigrum ICMP 19927 strain isolated from New Zealand.</title>
        <authorList>
            <person name="Fokin M."/>
            <person name="Fleetwood D."/>
            <person name="Weir B.S."/>
            <person name="Villas-Boas S.G."/>
        </authorList>
    </citation>
    <scope>NUCLEOTIDE SEQUENCE [LARGE SCALE GENOMIC DNA]</scope>
    <source>
        <strain evidence="2 3">ICMP 19927</strain>
    </source>
</reference>
<keyword evidence="1" id="KW-1133">Transmembrane helix</keyword>
<protein>
    <recommendedName>
        <fullName evidence="4">RGS domain-containing protein</fullName>
    </recommendedName>
</protein>
<dbReference type="Proteomes" id="UP000193240">
    <property type="component" value="Unassembled WGS sequence"/>
</dbReference>
<name>A0A1Y2LYP7_EPING</name>
<sequence>MGRMAPVLRTRLLDGEASNTDALGVTYVVVAIIYTLILGFELTLLYLRRDAFGIQIRNIKILFAAVSTLHIYLTLVLLAYPWNGMYPCSAEFWVMSIFLPLGMAFFQACNARVLTAYESQRRMTRNFLEGARKERIQYTPIGLWKAWINLSAATKVYVLTLVGLIVSFVPAIILFFGSKRFHDSYGFFGKAAGFVECRKGAEWIPSIFVQLFWTAMVGPWILWKIRHVQDVHSWAWQTRLAIIAGLPGTPLWIAFTYSNMPEVDAIRHYFAPAGWFIPSLVVCQQVLILIPLFDAFKSKPRHRHLASTEETVSLTSTVSGTSQKSAQELFRELKPKASMQALELSIEQDIESLIVWAATKEFTAENTIFLREVRNWKKKWSTLKVVSTAQRRQMFNEASLIYFTLINPFTAETPINIEYKIFKVLQDLFAGMEYDPFMPRSATPDDLKPPVMRENVICPWEETLSRPASIQSDISSSSSASTGSIIPSEFGEEIFDAAYESIKYLVFTNTWPRYVDAEMVSKATSP</sequence>
<feature type="transmembrane region" description="Helical" evidence="1">
    <location>
        <begin position="92"/>
        <end position="115"/>
    </location>
</feature>
<dbReference type="AlphaFoldDB" id="A0A1Y2LYP7"/>
<dbReference type="SUPFAM" id="SSF48097">
    <property type="entry name" value="Regulator of G-protein signaling, RGS"/>
    <property type="match status" value="1"/>
</dbReference>
<evidence type="ECO:0008006" key="4">
    <source>
        <dbReference type="Google" id="ProtNLM"/>
    </source>
</evidence>
<evidence type="ECO:0000313" key="2">
    <source>
        <dbReference type="EMBL" id="OSS48649.1"/>
    </source>
</evidence>
<dbReference type="InterPro" id="IPR036305">
    <property type="entry name" value="RGS_sf"/>
</dbReference>
<feature type="transmembrane region" description="Helical" evidence="1">
    <location>
        <begin position="275"/>
        <end position="293"/>
    </location>
</feature>
<feature type="transmembrane region" description="Helical" evidence="1">
    <location>
        <begin position="25"/>
        <end position="47"/>
    </location>
</feature>
<dbReference type="EMBL" id="KZ107845">
    <property type="protein sequence ID" value="OSS48649.1"/>
    <property type="molecule type" value="Genomic_DNA"/>
</dbReference>
<feature type="transmembrane region" description="Helical" evidence="1">
    <location>
        <begin position="156"/>
        <end position="177"/>
    </location>
</feature>
<proteinExistence type="predicted"/>
<keyword evidence="1" id="KW-0472">Membrane</keyword>
<keyword evidence="3" id="KW-1185">Reference proteome</keyword>
<feature type="transmembrane region" description="Helical" evidence="1">
    <location>
        <begin position="203"/>
        <end position="222"/>
    </location>
</feature>
<evidence type="ECO:0000313" key="3">
    <source>
        <dbReference type="Proteomes" id="UP000193240"/>
    </source>
</evidence>
<evidence type="ECO:0000256" key="1">
    <source>
        <dbReference type="SAM" id="Phobius"/>
    </source>
</evidence>
<dbReference type="InParanoid" id="A0A1Y2LYP7"/>
<feature type="transmembrane region" description="Helical" evidence="1">
    <location>
        <begin position="234"/>
        <end position="255"/>
    </location>
</feature>
<accession>A0A1Y2LYP7</accession>